<evidence type="ECO:0000313" key="2">
    <source>
        <dbReference type="EMBL" id="KAF6829539.1"/>
    </source>
</evidence>
<accession>A0A8H6KDE1</accession>
<sequence length="341" mass="40352">MAGTMTTTSLDLAAKPYDPQAKSPLFSVLPGELRNEIFAYALVQYEDDENAYPEDSYWYRPGFSGPRRSSSVLLRTCRLAYLEGQKVFLKELEWAFWFDRGPEGRSGNRACDRFFDRLTPQQSRDLQSVRFFTQMYWLEDGNNLLRFLCVQPRFRPARLTVTIRYSDWWFWEQDEPLRMREAWLARFSGPPGMRELRVEYETLASKRDEMMAIVRRNKKWNLEVRGSEDEGVAEGHLSAERTDLREWRWTGTSKLDGKTWEHHGEGDTVEYVVVEDRWTFREGPMSEEDRRRRRDHEDVDDNDWYDEDNGTEEDDSSVVHWFDDGQYGDVDTPSPTPHTDL</sequence>
<dbReference type="EMBL" id="WIGM01000307">
    <property type="protein sequence ID" value="KAF6829539.1"/>
    <property type="molecule type" value="Genomic_DNA"/>
</dbReference>
<feature type="compositionally biased region" description="Acidic residues" evidence="1">
    <location>
        <begin position="298"/>
        <end position="316"/>
    </location>
</feature>
<keyword evidence="3" id="KW-1185">Reference proteome</keyword>
<evidence type="ECO:0000313" key="3">
    <source>
        <dbReference type="Proteomes" id="UP000639643"/>
    </source>
</evidence>
<comment type="caution">
    <text evidence="2">The sequence shown here is derived from an EMBL/GenBank/DDBJ whole genome shotgun (WGS) entry which is preliminary data.</text>
</comment>
<dbReference type="OrthoDB" id="288942at2759"/>
<protein>
    <submittedName>
        <fullName evidence="2">Uncharacterized protein</fullName>
    </submittedName>
</protein>
<dbReference type="Proteomes" id="UP000639643">
    <property type="component" value="Unassembled WGS sequence"/>
</dbReference>
<name>A0A8H6KDE1_9PEZI</name>
<dbReference type="AlphaFoldDB" id="A0A8H6KDE1"/>
<feature type="region of interest" description="Disordered" evidence="1">
    <location>
        <begin position="284"/>
        <end position="341"/>
    </location>
</feature>
<reference evidence="2" key="1">
    <citation type="journal article" date="2020" name="Phytopathology">
        <title>Genome Sequence Resources of Colletotrichum truncatum, C. plurivorum, C. musicola, and C. sojae: Four Species Pathogenic to Soybean (Glycine max).</title>
        <authorList>
            <person name="Rogerio F."/>
            <person name="Boufleur T.R."/>
            <person name="Ciampi-Guillardi M."/>
            <person name="Sukno S.A."/>
            <person name="Thon M.R."/>
            <person name="Massola Junior N.S."/>
            <person name="Baroncelli R."/>
        </authorList>
    </citation>
    <scope>NUCLEOTIDE SEQUENCE</scope>
    <source>
        <strain evidence="2">LFN0074</strain>
    </source>
</reference>
<dbReference type="PANTHER" id="PTHR42085">
    <property type="entry name" value="F-BOX DOMAIN-CONTAINING PROTEIN"/>
    <property type="match status" value="1"/>
</dbReference>
<evidence type="ECO:0000256" key="1">
    <source>
        <dbReference type="SAM" id="MobiDB-lite"/>
    </source>
</evidence>
<dbReference type="InterPro" id="IPR038883">
    <property type="entry name" value="AN11006-like"/>
</dbReference>
<proteinExistence type="predicted"/>
<gene>
    <name evidence="2" type="ORF">CMUS01_08109</name>
</gene>
<dbReference type="PANTHER" id="PTHR42085:SF1">
    <property type="entry name" value="F-BOX DOMAIN-CONTAINING PROTEIN"/>
    <property type="match status" value="1"/>
</dbReference>
<organism evidence="2 3">
    <name type="scientific">Colletotrichum musicola</name>
    <dbReference type="NCBI Taxonomy" id="2175873"/>
    <lineage>
        <taxon>Eukaryota</taxon>
        <taxon>Fungi</taxon>
        <taxon>Dikarya</taxon>
        <taxon>Ascomycota</taxon>
        <taxon>Pezizomycotina</taxon>
        <taxon>Sordariomycetes</taxon>
        <taxon>Hypocreomycetidae</taxon>
        <taxon>Glomerellales</taxon>
        <taxon>Glomerellaceae</taxon>
        <taxon>Colletotrichum</taxon>
        <taxon>Colletotrichum orchidearum species complex</taxon>
    </lineage>
</organism>